<protein>
    <submittedName>
        <fullName evidence="2">Uncharacterized protein</fullName>
    </submittedName>
</protein>
<keyword evidence="3" id="KW-1185">Reference proteome</keyword>
<dbReference type="EMBL" id="MOPA01000011">
    <property type="protein sequence ID" value="KAK1527865.1"/>
    <property type="molecule type" value="Genomic_DNA"/>
</dbReference>
<evidence type="ECO:0000313" key="2">
    <source>
        <dbReference type="EMBL" id="KAK1527865.1"/>
    </source>
</evidence>
<evidence type="ECO:0000256" key="1">
    <source>
        <dbReference type="SAM" id="MobiDB-lite"/>
    </source>
</evidence>
<dbReference type="Proteomes" id="UP001241169">
    <property type="component" value="Unassembled WGS sequence"/>
</dbReference>
<sequence length="250" mass="25978">MSHWFNVLVPNLKKLGGHYPVMPSIRFLRANAEGTLDIDGMPHNAHGMTLKAQRFGSRRNLTHQRSERCSSKRKITDKRHAAPIVAQTSSESFLYSILPTDSLTPLPTPVPLPTVVEDGCPTATELSLCPSCTGEAPQCVTVSTLTQSCGCPSAAATETFTFGCDRSACPRVGCSTSYTIVSGEEACTGSVSVSATAATTDVVTVTTTNQATTAATGSQASTASGASGSSASASATPNAAGRLAIPFKFW</sequence>
<name>A0ABQ9S6D8_9PEZI</name>
<proteinExistence type="predicted"/>
<gene>
    <name evidence="2" type="ORF">CPAR01_12423</name>
</gene>
<organism evidence="2 3">
    <name type="scientific">Colletotrichum paranaense</name>
    <dbReference type="NCBI Taxonomy" id="1914294"/>
    <lineage>
        <taxon>Eukaryota</taxon>
        <taxon>Fungi</taxon>
        <taxon>Dikarya</taxon>
        <taxon>Ascomycota</taxon>
        <taxon>Pezizomycotina</taxon>
        <taxon>Sordariomycetes</taxon>
        <taxon>Hypocreomycetidae</taxon>
        <taxon>Glomerellales</taxon>
        <taxon>Glomerellaceae</taxon>
        <taxon>Colletotrichum</taxon>
        <taxon>Colletotrichum acutatum species complex</taxon>
    </lineage>
</organism>
<comment type="caution">
    <text evidence="2">The sequence shown here is derived from an EMBL/GenBank/DDBJ whole genome shotgun (WGS) entry which is preliminary data.</text>
</comment>
<reference evidence="2 3" key="1">
    <citation type="submission" date="2016-10" db="EMBL/GenBank/DDBJ databases">
        <title>The genome sequence of Colletotrichum fioriniae PJ7.</title>
        <authorList>
            <person name="Baroncelli R."/>
        </authorList>
    </citation>
    <scope>NUCLEOTIDE SEQUENCE [LARGE SCALE GENOMIC DNA]</scope>
    <source>
        <strain evidence="2 3">IMI 384185</strain>
    </source>
</reference>
<evidence type="ECO:0000313" key="3">
    <source>
        <dbReference type="Proteomes" id="UP001241169"/>
    </source>
</evidence>
<accession>A0ABQ9S6D8</accession>
<dbReference type="GeneID" id="85380578"/>
<feature type="region of interest" description="Disordered" evidence="1">
    <location>
        <begin position="213"/>
        <end position="236"/>
    </location>
</feature>
<dbReference type="RefSeq" id="XP_060344212.1">
    <property type="nucleotide sequence ID" value="XM_060496679.1"/>
</dbReference>